<dbReference type="InterPro" id="IPR003661">
    <property type="entry name" value="HisK_dim/P_dom"/>
</dbReference>
<dbReference type="SMART" id="SM00387">
    <property type="entry name" value="HATPase_c"/>
    <property type="match status" value="1"/>
</dbReference>
<dbReference type="CDD" id="cd00082">
    <property type="entry name" value="HisKA"/>
    <property type="match status" value="1"/>
</dbReference>
<feature type="coiled-coil region" evidence="7">
    <location>
        <begin position="137"/>
        <end position="182"/>
    </location>
</feature>
<dbReference type="Gene3D" id="3.30.565.10">
    <property type="entry name" value="Histidine kinase-like ATPase, C-terminal domain"/>
    <property type="match status" value="1"/>
</dbReference>
<comment type="catalytic activity">
    <reaction evidence="1">
        <text>ATP + protein L-histidine = ADP + protein N-phospho-L-histidine.</text>
        <dbReference type="EC" id="2.7.13.3"/>
    </reaction>
</comment>
<keyword evidence="4" id="KW-0808">Transferase</keyword>
<dbReference type="GO" id="GO:0005886">
    <property type="term" value="C:plasma membrane"/>
    <property type="evidence" value="ECO:0007669"/>
    <property type="project" value="TreeGrafter"/>
</dbReference>
<dbReference type="Pfam" id="PF00512">
    <property type="entry name" value="HisKA"/>
    <property type="match status" value="1"/>
</dbReference>
<dbReference type="InterPro" id="IPR001789">
    <property type="entry name" value="Sig_transdc_resp-reg_receiver"/>
</dbReference>
<evidence type="ECO:0000256" key="5">
    <source>
        <dbReference type="ARBA" id="ARBA00022777"/>
    </source>
</evidence>
<dbReference type="Pfam" id="PF02518">
    <property type="entry name" value="HATPase_c"/>
    <property type="match status" value="1"/>
</dbReference>
<reference evidence="10" key="1">
    <citation type="journal article" date="2015" name="PeerJ">
        <title>First genomic representation of candidate bacterial phylum KSB3 points to enhanced environmental sensing as a trigger of wastewater bulking.</title>
        <authorList>
            <person name="Sekiguchi Y."/>
            <person name="Ohashi A."/>
            <person name="Parks D.H."/>
            <person name="Yamauchi T."/>
            <person name="Tyson G.W."/>
            <person name="Hugenholtz P."/>
        </authorList>
    </citation>
    <scope>NUCLEOTIDE SEQUENCE [LARGE SCALE GENOMIC DNA]</scope>
</reference>
<feature type="domain" description="Response regulatory" evidence="9">
    <location>
        <begin position="5"/>
        <end position="128"/>
    </location>
</feature>
<dbReference type="InterPro" id="IPR011006">
    <property type="entry name" value="CheY-like_superfamily"/>
</dbReference>
<keyword evidence="3 6" id="KW-0597">Phosphoprotein</keyword>
<dbReference type="InterPro" id="IPR036890">
    <property type="entry name" value="HATPase_C_sf"/>
</dbReference>
<gene>
    <name evidence="10" type="ORF">U14_02464</name>
</gene>
<evidence type="ECO:0000256" key="2">
    <source>
        <dbReference type="ARBA" id="ARBA00012438"/>
    </source>
</evidence>
<dbReference type="PANTHER" id="PTHR43047:SF72">
    <property type="entry name" value="OSMOSENSING HISTIDINE PROTEIN KINASE SLN1"/>
    <property type="match status" value="1"/>
</dbReference>
<dbReference type="InterPro" id="IPR004358">
    <property type="entry name" value="Sig_transdc_His_kin-like_C"/>
</dbReference>
<dbReference type="PRINTS" id="PR00344">
    <property type="entry name" value="BCTRLSENSOR"/>
</dbReference>
<keyword evidence="7" id="KW-0175">Coiled coil</keyword>
<dbReference type="GO" id="GO:0000155">
    <property type="term" value="F:phosphorelay sensor kinase activity"/>
    <property type="evidence" value="ECO:0007669"/>
    <property type="project" value="InterPro"/>
</dbReference>
<evidence type="ECO:0000256" key="7">
    <source>
        <dbReference type="SAM" id="Coils"/>
    </source>
</evidence>
<dbReference type="SUPFAM" id="SSF52172">
    <property type="entry name" value="CheY-like"/>
    <property type="match status" value="1"/>
</dbReference>
<accession>A0A081BLF5</accession>
<keyword evidence="5 10" id="KW-0418">Kinase</keyword>
<dbReference type="PANTHER" id="PTHR43047">
    <property type="entry name" value="TWO-COMPONENT HISTIDINE PROTEIN KINASE"/>
    <property type="match status" value="1"/>
</dbReference>
<dbReference type="EC" id="2.7.13.3" evidence="2"/>
<name>A0A081BLF5_9BACT</name>
<evidence type="ECO:0000313" key="10">
    <source>
        <dbReference type="EMBL" id="GAK51221.1"/>
    </source>
</evidence>
<evidence type="ECO:0000259" key="9">
    <source>
        <dbReference type="PROSITE" id="PS50110"/>
    </source>
</evidence>
<dbReference type="SUPFAM" id="SSF55874">
    <property type="entry name" value="ATPase domain of HSP90 chaperone/DNA topoisomerase II/histidine kinase"/>
    <property type="match status" value="1"/>
</dbReference>
<dbReference type="AlphaFoldDB" id="A0A081BLF5"/>
<dbReference type="STRING" id="1499966.U14_02464"/>
<dbReference type="InterPro" id="IPR005467">
    <property type="entry name" value="His_kinase_dom"/>
</dbReference>
<dbReference type="Proteomes" id="UP000030700">
    <property type="component" value="Unassembled WGS sequence"/>
</dbReference>
<evidence type="ECO:0000256" key="3">
    <source>
        <dbReference type="ARBA" id="ARBA00022553"/>
    </source>
</evidence>
<dbReference type="Gene3D" id="1.10.287.130">
    <property type="match status" value="1"/>
</dbReference>
<dbReference type="PROSITE" id="PS50109">
    <property type="entry name" value="HIS_KIN"/>
    <property type="match status" value="1"/>
</dbReference>
<dbReference type="HOGENOM" id="CLU_000445_114_72_0"/>
<dbReference type="Pfam" id="PF00072">
    <property type="entry name" value="Response_reg"/>
    <property type="match status" value="1"/>
</dbReference>
<keyword evidence="11" id="KW-1185">Reference proteome</keyword>
<evidence type="ECO:0000256" key="4">
    <source>
        <dbReference type="ARBA" id="ARBA00022679"/>
    </source>
</evidence>
<protein>
    <recommendedName>
        <fullName evidence="2">histidine kinase</fullName>
        <ecNumber evidence="2">2.7.13.3</ecNumber>
    </recommendedName>
</protein>
<dbReference type="InterPro" id="IPR036097">
    <property type="entry name" value="HisK_dim/P_sf"/>
</dbReference>
<evidence type="ECO:0000313" key="11">
    <source>
        <dbReference type="Proteomes" id="UP000030700"/>
    </source>
</evidence>
<sequence>MSKPAILCVDDEKMILVSLKEELKRNFGDSYTIETVESGEEALELINEFEEDEVELPIVIADQLMPGMKGDELLINVHHRLPKTLKILLTGQAGAEAVGNAVNYAKLYRYISKPWQETDLTLTVNEALRSYFQDKKLEEQNAELQKLNLELEKWNVTLEQQVRERTAELEAQKIELAELNASKDKFFSIISHDLRSPFNALLGFTQILSENLERYSLEDIRQKVEKIHTSAERLFALLENLLTWSRIQRGAIEYSPEVIDLWELAEDNIELFLPNAEHKQINLFHHIPKGMRVYADYSMINTVIRNLTSNALKFTSAGERVDLLARPYDEQWVEVAVADTGRGIPPEVLPKLLRIDAHHTTEGTGGEKGTGLGLILCRELVEKNGGTLWIESELGKGSTFRFTVPKA</sequence>
<dbReference type="GO" id="GO:0009927">
    <property type="term" value="F:histidine phosphotransfer kinase activity"/>
    <property type="evidence" value="ECO:0007669"/>
    <property type="project" value="TreeGrafter"/>
</dbReference>
<dbReference type="SUPFAM" id="SSF47384">
    <property type="entry name" value="Homodimeric domain of signal transducing histidine kinase"/>
    <property type="match status" value="1"/>
</dbReference>
<dbReference type="InterPro" id="IPR003594">
    <property type="entry name" value="HATPase_dom"/>
</dbReference>
<feature type="domain" description="Histidine kinase" evidence="8">
    <location>
        <begin position="189"/>
        <end position="407"/>
    </location>
</feature>
<dbReference type="SMART" id="SM00448">
    <property type="entry name" value="REC"/>
    <property type="match status" value="1"/>
</dbReference>
<evidence type="ECO:0000259" key="8">
    <source>
        <dbReference type="PROSITE" id="PS50109"/>
    </source>
</evidence>
<dbReference type="SMART" id="SM00388">
    <property type="entry name" value="HisKA"/>
    <property type="match status" value="1"/>
</dbReference>
<evidence type="ECO:0000256" key="6">
    <source>
        <dbReference type="PROSITE-ProRule" id="PRU00169"/>
    </source>
</evidence>
<dbReference type="EMBL" id="DF820457">
    <property type="protein sequence ID" value="GAK51221.1"/>
    <property type="molecule type" value="Genomic_DNA"/>
</dbReference>
<organism evidence="10">
    <name type="scientific">Candidatus Moduliflexus flocculans</name>
    <dbReference type="NCBI Taxonomy" id="1499966"/>
    <lineage>
        <taxon>Bacteria</taxon>
        <taxon>Candidatus Moduliflexota</taxon>
        <taxon>Candidatus Moduliflexia</taxon>
        <taxon>Candidatus Moduliflexales</taxon>
        <taxon>Candidatus Moduliflexaceae</taxon>
    </lineage>
</organism>
<feature type="modified residue" description="4-aspartylphosphate" evidence="6">
    <location>
        <position position="62"/>
    </location>
</feature>
<dbReference type="PROSITE" id="PS50110">
    <property type="entry name" value="RESPONSE_REGULATORY"/>
    <property type="match status" value="1"/>
</dbReference>
<evidence type="ECO:0000256" key="1">
    <source>
        <dbReference type="ARBA" id="ARBA00000085"/>
    </source>
</evidence>
<dbReference type="Gene3D" id="3.40.50.2300">
    <property type="match status" value="1"/>
</dbReference>
<proteinExistence type="predicted"/>